<dbReference type="GO" id="GO:0000781">
    <property type="term" value="C:chromosome, telomeric region"/>
    <property type="evidence" value="ECO:0007669"/>
    <property type="project" value="UniProtKB-SubCell"/>
</dbReference>
<dbReference type="AlphaFoldDB" id="A0A8K0HJA7"/>
<evidence type="ECO:0000256" key="6">
    <source>
        <dbReference type="ARBA" id="ARBA00023306"/>
    </source>
</evidence>
<dbReference type="InterPro" id="IPR011989">
    <property type="entry name" value="ARM-like"/>
</dbReference>
<evidence type="ECO:0000256" key="5">
    <source>
        <dbReference type="ARBA" id="ARBA00023242"/>
    </source>
</evidence>
<evidence type="ECO:0000256" key="4">
    <source>
        <dbReference type="ARBA" id="ARBA00022895"/>
    </source>
</evidence>
<keyword evidence="4" id="KW-0779">Telomere</keyword>
<keyword evidence="5" id="KW-0539">Nucleus</keyword>
<evidence type="ECO:0000313" key="9">
    <source>
        <dbReference type="EMBL" id="KAF3453747.1"/>
    </source>
</evidence>
<keyword evidence="10" id="KW-1185">Reference proteome</keyword>
<dbReference type="GO" id="GO:0005634">
    <property type="term" value="C:nucleus"/>
    <property type="evidence" value="ECO:0007669"/>
    <property type="project" value="UniProtKB-SubCell"/>
</dbReference>
<evidence type="ECO:0000259" key="8">
    <source>
        <dbReference type="Pfam" id="PF12231"/>
    </source>
</evidence>
<dbReference type="GO" id="GO:0000723">
    <property type="term" value="P:telomere maintenance"/>
    <property type="evidence" value="ECO:0007669"/>
    <property type="project" value="TreeGrafter"/>
</dbReference>
<dbReference type="Proteomes" id="UP000796880">
    <property type="component" value="Unassembled WGS sequence"/>
</dbReference>
<gene>
    <name evidence="9" type="ORF">FNV43_RR04188</name>
</gene>
<dbReference type="InterPro" id="IPR022031">
    <property type="entry name" value="Rif1_N"/>
</dbReference>
<dbReference type="PANTHER" id="PTHR22928">
    <property type="entry name" value="TELOMERE-ASSOCIATED PROTEIN RIF1"/>
    <property type="match status" value="1"/>
</dbReference>
<dbReference type="EMBL" id="VOIH02000002">
    <property type="protein sequence ID" value="KAF3453747.1"/>
    <property type="molecule type" value="Genomic_DNA"/>
</dbReference>
<keyword evidence="3" id="KW-0158">Chromosome</keyword>
<evidence type="ECO:0000313" key="10">
    <source>
        <dbReference type="Proteomes" id="UP000796880"/>
    </source>
</evidence>
<evidence type="ECO:0000256" key="2">
    <source>
        <dbReference type="ARBA" id="ARBA00004574"/>
    </source>
</evidence>
<feature type="compositionally biased region" description="Polar residues" evidence="7">
    <location>
        <begin position="1097"/>
        <end position="1107"/>
    </location>
</feature>
<comment type="subcellular location">
    <subcellularLocation>
        <location evidence="2">Chromosome</location>
        <location evidence="2">Telomere</location>
    </subcellularLocation>
    <subcellularLocation>
        <location evidence="1">Nucleus</location>
    </subcellularLocation>
</comment>
<evidence type="ECO:0000256" key="1">
    <source>
        <dbReference type="ARBA" id="ARBA00004123"/>
    </source>
</evidence>
<dbReference type="Pfam" id="PF12231">
    <property type="entry name" value="Rif1_N"/>
    <property type="match status" value="1"/>
</dbReference>
<reference evidence="9" key="1">
    <citation type="submission" date="2020-03" db="EMBL/GenBank/DDBJ databases">
        <title>A high-quality chromosome-level genome assembly of a woody plant with both climbing and erect habits, Rhamnella rubrinervis.</title>
        <authorList>
            <person name="Lu Z."/>
            <person name="Yang Y."/>
            <person name="Zhu X."/>
            <person name="Sun Y."/>
        </authorList>
    </citation>
    <scope>NUCLEOTIDE SEQUENCE</scope>
    <source>
        <strain evidence="9">BYM</strain>
        <tissue evidence="9">Leaf</tissue>
    </source>
</reference>
<organism evidence="9 10">
    <name type="scientific">Rhamnella rubrinervis</name>
    <dbReference type="NCBI Taxonomy" id="2594499"/>
    <lineage>
        <taxon>Eukaryota</taxon>
        <taxon>Viridiplantae</taxon>
        <taxon>Streptophyta</taxon>
        <taxon>Embryophyta</taxon>
        <taxon>Tracheophyta</taxon>
        <taxon>Spermatophyta</taxon>
        <taxon>Magnoliopsida</taxon>
        <taxon>eudicotyledons</taxon>
        <taxon>Gunneridae</taxon>
        <taxon>Pentapetalae</taxon>
        <taxon>rosids</taxon>
        <taxon>fabids</taxon>
        <taxon>Rosales</taxon>
        <taxon>Rhamnaceae</taxon>
        <taxon>rhamnoid group</taxon>
        <taxon>Rhamneae</taxon>
        <taxon>Rhamnella</taxon>
    </lineage>
</organism>
<dbReference type="OrthoDB" id="5399929at2759"/>
<feature type="region of interest" description="Disordered" evidence="7">
    <location>
        <begin position="1073"/>
        <end position="1120"/>
    </location>
</feature>
<name>A0A8K0HJA7_9ROSA</name>
<accession>A0A8K0HJA7</accession>
<evidence type="ECO:0000256" key="3">
    <source>
        <dbReference type="ARBA" id="ARBA00022454"/>
    </source>
</evidence>
<protein>
    <recommendedName>
        <fullName evidence="8">Telomere-associated protein Rif1 N-terminal domain-containing protein</fullName>
    </recommendedName>
</protein>
<proteinExistence type="predicted"/>
<sequence length="1120" mass="127763">MSNLSEQLEEIKIMLSLNSKPNKPLAYSTLLHLQEQSSKTPASIQVLAEISQSLIPLMVADVHDDDEEIAAQALKCLGFMIFHPTLVAAIVVDEANLVLDSLVKLIATTRMKSVCNLGVWCISIQQFNKQILASHFYSLLQAVVHALDNPIGSFSTTFEATQALMRLAVQLDEKMRDLSHVWAPPLYRRLLSFNKKERDMSERCLMKIKSLILPPTLNLSKAVVKDMKQKLLTGMKDMLSHGMKVKTITAWGWFIRLLGSQALKNRHLVNDMLKIPELTFSDHDPQVQIASQVAWEGLIDALIFSKNLPCIKNAMKEDEGTEQMGKCKSENNEIQENGFSKSIKLIMTPLIGIISSNCDASVHLSCFNSWCYLLHKLDSSVNTSSARKLVLQPFFEAVFQGLDSEGIWLWNVCIDLLDDSILAKCSDVDYDSSNLVGQSTRTSMHGPFTSGKCSWKLYPVKWLPWDLSQLDFHLKIICILIHQASKTTVHQENRISVYDASLRLFRSVSKGVQLELKNLSTNYVDVTLCLNTILKFIKDLYEEKIEGSVRNDLHHICLKFVEVVSEEIEPAILGSPLYKVALDLKYIESLHIVKDIEHAKDLDMCAITYMDLVSPMVYLTALYFCVMVQSTLHMPETEFIPQAIQRYFELMLSSYDPMENFVVIVGLLYKHTGLLCLRMWIAMSECLKDYVFDKMDVSLIKMDYNSSYFATCHLLSYPFFICYCHQKGLMSENVSTDFAKESYVTLRTKEVLEVWKPLYSSFCTPRFEYSSTNSFSEDLLNMLGGWLDKYSSMLEHTNDLELNHKDWNLDVISLYGGIVMYVLEQSLSLELNSDHNSKHSSSKKLPGGVTSCMTLVIRFMKLLQTKIGEGLPDLVVVLKIYSSFARVISCLHLKHDILTLIEMMSCPLLQWLAHKDKQDERTSHQLQLIWTEILNCLQRSQPPIIFDSALLKLHAPLLEKALNHPNPSVSEPTITFWNSTYGEQIKLDYPQHLLHILDKLLRSGRINLHKRSPVQRHDSTLRINISPQKYTVNATHNYLSKRVGLIKDSVEHIKHKEMPYSSLKRKRLELSEHQKEVRRAQQGRGMDCGGHGPGVRTYTNVDFSQLNEDSQESQESRDSE</sequence>
<comment type="caution">
    <text evidence="9">The sequence shown here is derived from an EMBL/GenBank/DDBJ whole genome shotgun (WGS) entry which is preliminary data.</text>
</comment>
<dbReference type="SUPFAM" id="SSF48371">
    <property type="entry name" value="ARM repeat"/>
    <property type="match status" value="1"/>
</dbReference>
<evidence type="ECO:0000256" key="7">
    <source>
        <dbReference type="SAM" id="MobiDB-lite"/>
    </source>
</evidence>
<dbReference type="PANTHER" id="PTHR22928:SF3">
    <property type="entry name" value="TELOMERE-ASSOCIATED PROTEIN RIF1"/>
    <property type="match status" value="1"/>
</dbReference>
<dbReference type="Gene3D" id="1.25.10.10">
    <property type="entry name" value="Leucine-rich Repeat Variant"/>
    <property type="match status" value="1"/>
</dbReference>
<dbReference type="InterPro" id="IPR016024">
    <property type="entry name" value="ARM-type_fold"/>
</dbReference>
<keyword evidence="6" id="KW-0131">Cell cycle</keyword>
<feature type="domain" description="Telomere-associated protein Rif1 N-terminal" evidence="8">
    <location>
        <begin position="26"/>
        <end position="304"/>
    </location>
</feature>